<feature type="region of interest" description="Disordered" evidence="1">
    <location>
        <begin position="80"/>
        <end position="131"/>
    </location>
</feature>
<protein>
    <submittedName>
        <fullName evidence="3">Uncharacterized protein</fullName>
    </submittedName>
</protein>
<dbReference type="OrthoDB" id="10525115at2759"/>
<evidence type="ECO:0000256" key="1">
    <source>
        <dbReference type="SAM" id="MobiDB-lite"/>
    </source>
</evidence>
<keyword evidence="2" id="KW-0732">Signal</keyword>
<name>A0A2A9PS82_OPHUN</name>
<reference evidence="3 4" key="2">
    <citation type="journal article" date="2017" name="Sci. Rep.">
        <title>Ant-infecting Ophiocordyceps genomes reveal a high diversity of potential behavioral manipulation genes and a possible major role for enterotoxins.</title>
        <authorList>
            <person name="de Bekker C."/>
            <person name="Ohm R.A."/>
            <person name="Evans H.C."/>
            <person name="Brachmann A."/>
            <person name="Hughes D.P."/>
        </authorList>
    </citation>
    <scope>NUCLEOTIDE SEQUENCE [LARGE SCALE GENOMIC DNA]</scope>
    <source>
        <strain evidence="3 4">SC16a</strain>
    </source>
</reference>
<dbReference type="STRING" id="268505.A0A2A9PS82"/>
<dbReference type="EMBL" id="LAZP02000007">
    <property type="protein sequence ID" value="PFH63162.1"/>
    <property type="molecule type" value="Genomic_DNA"/>
</dbReference>
<evidence type="ECO:0000313" key="3">
    <source>
        <dbReference type="EMBL" id="PFH63162.1"/>
    </source>
</evidence>
<keyword evidence="4" id="KW-1185">Reference proteome</keyword>
<comment type="caution">
    <text evidence="3">The sequence shown here is derived from an EMBL/GenBank/DDBJ whole genome shotgun (WGS) entry which is preliminary data.</text>
</comment>
<feature type="chain" id="PRO_5012608807" evidence="2">
    <location>
        <begin position="18"/>
        <end position="203"/>
    </location>
</feature>
<reference evidence="3 4" key="1">
    <citation type="journal article" date="2015" name="BMC Genomics">
        <title>Gene expression during zombie ant biting behavior reflects the complexity underlying fungal parasitic behavioral manipulation.</title>
        <authorList>
            <person name="de Bekker C."/>
            <person name="Ohm R.A."/>
            <person name="Loreto R.G."/>
            <person name="Sebastian A."/>
            <person name="Albert I."/>
            <person name="Merrow M."/>
            <person name="Brachmann A."/>
            <person name="Hughes D.P."/>
        </authorList>
    </citation>
    <scope>NUCLEOTIDE SEQUENCE [LARGE SCALE GENOMIC DNA]</scope>
    <source>
        <strain evidence="3 4">SC16a</strain>
    </source>
</reference>
<sequence length="203" mass="21900">MKATVVILASLLGQALSAPAGSESTRQNVDEYCQVKAATSSKKFDKQFCLDAVQRCQVKIRDEAKADACAEKIMADKFLGREPSVPEVEDEDGVSPPPPPPSAEESEEAPVPVADERQQLKDRCDNSGNPEACQKAATRCAARFTKNAKLEDYLACVDKMQVCLSPDGQDGCMERAGECIADGQGQPVKFDDLKACVQQKEGQ</sequence>
<feature type="signal peptide" evidence="2">
    <location>
        <begin position="1"/>
        <end position="17"/>
    </location>
</feature>
<proteinExistence type="predicted"/>
<gene>
    <name evidence="3" type="ORF">XA68_17271</name>
</gene>
<evidence type="ECO:0000313" key="4">
    <source>
        <dbReference type="Proteomes" id="UP000037136"/>
    </source>
</evidence>
<accession>A0A2A9PS82</accession>
<dbReference type="Proteomes" id="UP000037136">
    <property type="component" value="Unassembled WGS sequence"/>
</dbReference>
<dbReference type="AlphaFoldDB" id="A0A2A9PS82"/>
<feature type="compositionally biased region" description="Basic and acidic residues" evidence="1">
    <location>
        <begin position="114"/>
        <end position="125"/>
    </location>
</feature>
<organism evidence="3 4">
    <name type="scientific">Ophiocordyceps unilateralis</name>
    <name type="common">Zombie-ant fungus</name>
    <name type="synonym">Torrubia unilateralis</name>
    <dbReference type="NCBI Taxonomy" id="268505"/>
    <lineage>
        <taxon>Eukaryota</taxon>
        <taxon>Fungi</taxon>
        <taxon>Dikarya</taxon>
        <taxon>Ascomycota</taxon>
        <taxon>Pezizomycotina</taxon>
        <taxon>Sordariomycetes</taxon>
        <taxon>Hypocreomycetidae</taxon>
        <taxon>Hypocreales</taxon>
        <taxon>Ophiocordycipitaceae</taxon>
        <taxon>Ophiocordyceps</taxon>
    </lineage>
</organism>
<evidence type="ECO:0000256" key="2">
    <source>
        <dbReference type="SAM" id="SignalP"/>
    </source>
</evidence>